<name>A0A1Y1I1X9_KLENI</name>
<dbReference type="OMA" id="CGVSEHG"/>
<feature type="compositionally biased region" description="Basic and acidic residues" evidence="1">
    <location>
        <begin position="111"/>
        <end position="124"/>
    </location>
</feature>
<evidence type="ECO:0008006" key="4">
    <source>
        <dbReference type="Google" id="ProtNLM"/>
    </source>
</evidence>
<dbReference type="EMBL" id="DF237162">
    <property type="protein sequence ID" value="GAQ84924.1"/>
    <property type="molecule type" value="Genomic_DNA"/>
</dbReference>
<reference evidence="2 3" key="1">
    <citation type="journal article" date="2014" name="Nat. Commun.">
        <title>Klebsormidium flaccidum genome reveals primary factors for plant terrestrial adaptation.</title>
        <authorList>
            <person name="Hori K."/>
            <person name="Maruyama F."/>
            <person name="Fujisawa T."/>
            <person name="Togashi T."/>
            <person name="Yamamoto N."/>
            <person name="Seo M."/>
            <person name="Sato S."/>
            <person name="Yamada T."/>
            <person name="Mori H."/>
            <person name="Tajima N."/>
            <person name="Moriyama T."/>
            <person name="Ikeuchi M."/>
            <person name="Watanabe M."/>
            <person name="Wada H."/>
            <person name="Kobayashi K."/>
            <person name="Saito M."/>
            <person name="Masuda T."/>
            <person name="Sasaki-Sekimoto Y."/>
            <person name="Mashiguchi K."/>
            <person name="Awai K."/>
            <person name="Shimojima M."/>
            <person name="Masuda S."/>
            <person name="Iwai M."/>
            <person name="Nobusawa T."/>
            <person name="Narise T."/>
            <person name="Kondo S."/>
            <person name="Saito H."/>
            <person name="Sato R."/>
            <person name="Murakawa M."/>
            <person name="Ihara Y."/>
            <person name="Oshima-Yamada Y."/>
            <person name="Ohtaka K."/>
            <person name="Satoh M."/>
            <person name="Sonobe K."/>
            <person name="Ishii M."/>
            <person name="Ohtani R."/>
            <person name="Kanamori-Sato M."/>
            <person name="Honoki R."/>
            <person name="Miyazaki D."/>
            <person name="Mochizuki H."/>
            <person name="Umetsu J."/>
            <person name="Higashi K."/>
            <person name="Shibata D."/>
            <person name="Kamiya Y."/>
            <person name="Sato N."/>
            <person name="Nakamura Y."/>
            <person name="Tabata S."/>
            <person name="Ida S."/>
            <person name="Kurokawa K."/>
            <person name="Ohta H."/>
        </authorList>
    </citation>
    <scope>NUCLEOTIDE SEQUENCE [LARGE SCALE GENOMIC DNA]</scope>
    <source>
        <strain evidence="2 3">NIES-2285</strain>
    </source>
</reference>
<evidence type="ECO:0000313" key="3">
    <source>
        <dbReference type="Proteomes" id="UP000054558"/>
    </source>
</evidence>
<protein>
    <recommendedName>
        <fullName evidence="4">Protein kinase domain-containing protein</fullName>
    </recommendedName>
</protein>
<organism evidence="2 3">
    <name type="scientific">Klebsormidium nitens</name>
    <name type="common">Green alga</name>
    <name type="synonym">Ulothrix nitens</name>
    <dbReference type="NCBI Taxonomy" id="105231"/>
    <lineage>
        <taxon>Eukaryota</taxon>
        <taxon>Viridiplantae</taxon>
        <taxon>Streptophyta</taxon>
        <taxon>Klebsormidiophyceae</taxon>
        <taxon>Klebsormidiales</taxon>
        <taxon>Klebsormidiaceae</taxon>
        <taxon>Klebsormidium</taxon>
    </lineage>
</organism>
<dbReference type="AlphaFoldDB" id="A0A1Y1I1X9"/>
<proteinExistence type="predicted"/>
<keyword evidence="3" id="KW-1185">Reference proteome</keyword>
<feature type="region of interest" description="Disordered" evidence="1">
    <location>
        <begin position="28"/>
        <end position="143"/>
    </location>
</feature>
<dbReference type="Pfam" id="PF06293">
    <property type="entry name" value="Kdo"/>
    <property type="match status" value="1"/>
</dbReference>
<feature type="compositionally biased region" description="Basic and acidic residues" evidence="1">
    <location>
        <begin position="44"/>
        <end position="67"/>
    </location>
</feature>
<evidence type="ECO:0000256" key="1">
    <source>
        <dbReference type="SAM" id="MobiDB-lite"/>
    </source>
</evidence>
<dbReference type="Proteomes" id="UP000054558">
    <property type="component" value="Unassembled WGS sequence"/>
</dbReference>
<dbReference type="SUPFAM" id="SSF56112">
    <property type="entry name" value="Protein kinase-like (PK-like)"/>
    <property type="match status" value="1"/>
</dbReference>
<dbReference type="PANTHER" id="PTHR37171:SF1">
    <property type="entry name" value="SERINE_THREONINE-PROTEIN KINASE YRZF-RELATED"/>
    <property type="match status" value="1"/>
</dbReference>
<dbReference type="Gene3D" id="1.10.510.10">
    <property type="entry name" value="Transferase(Phosphotransferase) domain 1"/>
    <property type="match status" value="1"/>
</dbReference>
<evidence type="ECO:0000313" key="2">
    <source>
        <dbReference type="EMBL" id="GAQ84924.1"/>
    </source>
</evidence>
<accession>A0A1Y1I1X9</accession>
<gene>
    <name evidence="2" type="ORF">KFL_002130010</name>
</gene>
<dbReference type="OrthoDB" id="427969at2759"/>
<dbReference type="InterPro" id="IPR011009">
    <property type="entry name" value="Kinase-like_dom_sf"/>
</dbReference>
<sequence length="335" mass="35676">AFSVLLLDCGRAAPIAVVLSTAFKALDEQEEKERKAKQRQKKLRASEEQRRAREGGGKGGHKGDGTVRKRGIRPSGEGGVVPFKDAGAHGEGLQECGVSEHGPQAAVSPRSGDDGGKIQKRTDDGTGAGNRRSRLGASKVWSGPQLRDSTFSAVAKGCGVSGKVEKTDSLKWAVLASNGDGGGEILVRHKIGARSRGGAAVAGNDALHDEEALRGKRMKRVNVRTMEGAASRLKGANGGASEGDVLLRRIQGWAIRLSPRRMLDTVRITEKTAKSAREALKAIHSAGFVHGDVVPRNILVKDDGTCVFVDLGKAKKGQKLREFEEEQAHLEYALR</sequence>
<dbReference type="InterPro" id="IPR052396">
    <property type="entry name" value="Meiotic_Drive_Suppr_Kinase"/>
</dbReference>
<feature type="non-terminal residue" evidence="2">
    <location>
        <position position="1"/>
    </location>
</feature>
<dbReference type="PANTHER" id="PTHR37171">
    <property type="entry name" value="SERINE/THREONINE-PROTEIN KINASE YRZF-RELATED"/>
    <property type="match status" value="1"/>
</dbReference>